<dbReference type="AlphaFoldDB" id="A0A136JIS5"/>
<gene>
    <name evidence="1" type="ORF">Micbo1qcDRAFT_170795</name>
</gene>
<organism evidence="1 2">
    <name type="scientific">Microdochium bolleyi</name>
    <dbReference type="NCBI Taxonomy" id="196109"/>
    <lineage>
        <taxon>Eukaryota</taxon>
        <taxon>Fungi</taxon>
        <taxon>Dikarya</taxon>
        <taxon>Ascomycota</taxon>
        <taxon>Pezizomycotina</taxon>
        <taxon>Sordariomycetes</taxon>
        <taxon>Xylariomycetidae</taxon>
        <taxon>Xylariales</taxon>
        <taxon>Microdochiaceae</taxon>
        <taxon>Microdochium</taxon>
    </lineage>
</organism>
<accession>A0A136JIS5</accession>
<sequence length="256" mass="27741">MSFSSPRTVASTVMWAVLTHLRYRSQVVPGGPAAAVLLYPMPAPSRRVMARTLPSAHIPSTRVAMHEILPMASPQPATSDFWTCGPPACTARRAGATRSFGRASIGPDATFLSALFLDQTARNPHSRKLDCGVRAFRCDAGEEGPRPSRALAGSLFFSAQRRAWSGHIMPAKLSKLSTIQGSPQRPIGQSFLNGAPIRHFRMSGAWQEEAGAFARFLSCSSSRDPEGSSLYCSWVRSAGVIAKRLASFRKNHTLSR</sequence>
<proteinExistence type="predicted"/>
<evidence type="ECO:0000313" key="1">
    <source>
        <dbReference type="EMBL" id="KXJ97053.1"/>
    </source>
</evidence>
<dbReference type="EMBL" id="KQ964245">
    <property type="protein sequence ID" value="KXJ97053.1"/>
    <property type="molecule type" value="Genomic_DNA"/>
</dbReference>
<name>A0A136JIS5_9PEZI</name>
<dbReference type="InParanoid" id="A0A136JIS5"/>
<dbReference type="Proteomes" id="UP000070501">
    <property type="component" value="Unassembled WGS sequence"/>
</dbReference>
<keyword evidence="2" id="KW-1185">Reference proteome</keyword>
<reference evidence="2" key="1">
    <citation type="submission" date="2016-02" db="EMBL/GenBank/DDBJ databases">
        <title>Draft genome sequence of Microdochium bolleyi, a fungal endophyte of beachgrass.</title>
        <authorList>
            <consortium name="DOE Joint Genome Institute"/>
            <person name="David A.S."/>
            <person name="May G."/>
            <person name="Haridas S."/>
            <person name="Lim J."/>
            <person name="Wang M."/>
            <person name="Labutti K."/>
            <person name="Lipzen A."/>
            <person name="Barry K."/>
            <person name="Grigoriev I.V."/>
        </authorList>
    </citation>
    <scope>NUCLEOTIDE SEQUENCE [LARGE SCALE GENOMIC DNA]</scope>
    <source>
        <strain evidence="2">J235TASD1</strain>
    </source>
</reference>
<evidence type="ECO:0000313" key="2">
    <source>
        <dbReference type="Proteomes" id="UP000070501"/>
    </source>
</evidence>
<protein>
    <submittedName>
        <fullName evidence="1">Uncharacterized protein</fullName>
    </submittedName>
</protein>